<accession>A0A559IWI3</accession>
<feature type="region of interest" description="Disordered" evidence="1">
    <location>
        <begin position="228"/>
        <end position="250"/>
    </location>
</feature>
<feature type="transmembrane region" description="Helical" evidence="2">
    <location>
        <begin position="355"/>
        <end position="375"/>
    </location>
</feature>
<keyword evidence="2" id="KW-1133">Transmembrane helix</keyword>
<evidence type="ECO:0000313" key="5">
    <source>
        <dbReference type="Proteomes" id="UP000318102"/>
    </source>
</evidence>
<dbReference type="PROSITE" id="PS50006">
    <property type="entry name" value="FHA_DOMAIN"/>
    <property type="match status" value="1"/>
</dbReference>
<dbReference type="SMART" id="SM00240">
    <property type="entry name" value="FHA"/>
    <property type="match status" value="1"/>
</dbReference>
<feature type="compositionally biased region" description="Polar residues" evidence="1">
    <location>
        <begin position="239"/>
        <end position="250"/>
    </location>
</feature>
<dbReference type="Proteomes" id="UP000318102">
    <property type="component" value="Unassembled WGS sequence"/>
</dbReference>
<proteinExistence type="predicted"/>
<feature type="transmembrane region" description="Helical" evidence="2">
    <location>
        <begin position="330"/>
        <end position="349"/>
    </location>
</feature>
<gene>
    <name evidence="4" type="ORF">FPZ44_02065</name>
</gene>
<dbReference type="Pfam" id="PF00498">
    <property type="entry name" value="FHA"/>
    <property type="match status" value="1"/>
</dbReference>
<comment type="caution">
    <text evidence="4">The sequence shown here is derived from an EMBL/GenBank/DDBJ whole genome shotgun (WGS) entry which is preliminary data.</text>
</comment>
<dbReference type="InterPro" id="IPR008984">
    <property type="entry name" value="SMAD_FHA_dom_sf"/>
</dbReference>
<dbReference type="CDD" id="cd00060">
    <property type="entry name" value="FHA"/>
    <property type="match status" value="1"/>
</dbReference>
<organism evidence="4 5">
    <name type="scientific">Paenibacillus agilis</name>
    <dbReference type="NCBI Taxonomy" id="3020863"/>
    <lineage>
        <taxon>Bacteria</taxon>
        <taxon>Bacillati</taxon>
        <taxon>Bacillota</taxon>
        <taxon>Bacilli</taxon>
        <taxon>Bacillales</taxon>
        <taxon>Paenibacillaceae</taxon>
        <taxon>Paenibacillus</taxon>
    </lineage>
</organism>
<dbReference type="SUPFAM" id="SSF49879">
    <property type="entry name" value="SMAD/FHA domain"/>
    <property type="match status" value="1"/>
</dbReference>
<dbReference type="InterPro" id="IPR000253">
    <property type="entry name" value="FHA_dom"/>
</dbReference>
<dbReference type="AlphaFoldDB" id="A0A559IWI3"/>
<dbReference type="RefSeq" id="WP_144986931.1">
    <property type="nucleotide sequence ID" value="NZ_VNJK01000001.1"/>
</dbReference>
<sequence>MYGYKADFVHDGKVMMKVIRDPAIRSDELDMHAIKMMQRHPIPQMLTLDVREMDFNVELYFDISGKKMLQQVFRSEKLTEMQLYEWLLQLMRMVEDCRSYMLHPNQLLLHEQFIFIEGGIAQGVLHVPYIPIQTALHENSMMESICRLAIQLSGSVSIWQGDTFHQMVRMLHDGSYSITQVRQFVQAAISKPLVGSSARHSSTTVSESATTERSQFNHMTDMGVLSSTSHAKNDRYKSDQSVQFKSSTSGMERSYSNHAVEMHSSMPSQMKSNRMVNARAMNDYKLEADAYSSNPLDSAELEYRNQLAWPEPDSEDDSGELQPLESQSPIIGAGIAIMISVLGWKFGYMESGDSIGILLSSSATAVAIFMGFAWWKGWFLGMVRWFRNTKNHDNAKSAKKKWTVTPATGMLPDFASVELPSTVLSSTTTTNEKVKSNFIPVPVVPPNRSQEAVSLEAHYDDMSEHTTLMSGGHFDATTLLDSSARDLAANAPIIFALERLASDEQTIEETITITEWPFIIGRGSQGVHHALSLMGISKMHCELNMQDDQYVIQDLGSKNGTELQSEMLIPYKKYPLQEGDRIQIIDYVYRVSMKRARMPRISHVR</sequence>
<name>A0A559IWI3_9BACL</name>
<evidence type="ECO:0000256" key="2">
    <source>
        <dbReference type="SAM" id="Phobius"/>
    </source>
</evidence>
<dbReference type="InterPro" id="IPR045962">
    <property type="entry name" value="DUF6382"/>
</dbReference>
<evidence type="ECO:0000259" key="3">
    <source>
        <dbReference type="PROSITE" id="PS50006"/>
    </source>
</evidence>
<dbReference type="Pfam" id="PF19909">
    <property type="entry name" value="DUF6382"/>
    <property type="match status" value="1"/>
</dbReference>
<keyword evidence="2" id="KW-0812">Transmembrane</keyword>
<evidence type="ECO:0000313" key="4">
    <source>
        <dbReference type="EMBL" id="TVX91946.1"/>
    </source>
</evidence>
<feature type="domain" description="FHA" evidence="3">
    <location>
        <begin position="518"/>
        <end position="568"/>
    </location>
</feature>
<protein>
    <submittedName>
        <fullName evidence="4">FHA domain-containing protein</fullName>
    </submittedName>
</protein>
<reference evidence="4 5" key="1">
    <citation type="submission" date="2019-07" db="EMBL/GenBank/DDBJ databases">
        <authorList>
            <person name="Kim J."/>
        </authorList>
    </citation>
    <scope>NUCLEOTIDE SEQUENCE [LARGE SCALE GENOMIC DNA]</scope>
    <source>
        <strain evidence="4 5">N4</strain>
    </source>
</reference>
<dbReference type="EMBL" id="VNJK01000001">
    <property type="protein sequence ID" value="TVX91946.1"/>
    <property type="molecule type" value="Genomic_DNA"/>
</dbReference>
<dbReference type="Gene3D" id="2.60.200.20">
    <property type="match status" value="1"/>
</dbReference>
<dbReference type="OrthoDB" id="9783862at2"/>
<evidence type="ECO:0000256" key="1">
    <source>
        <dbReference type="SAM" id="MobiDB-lite"/>
    </source>
</evidence>
<keyword evidence="2" id="KW-0472">Membrane</keyword>
<keyword evidence="5" id="KW-1185">Reference proteome</keyword>